<feature type="transmembrane region" description="Helical" evidence="1">
    <location>
        <begin position="90"/>
        <end position="108"/>
    </location>
</feature>
<feature type="transmembrane region" description="Helical" evidence="1">
    <location>
        <begin position="197"/>
        <end position="217"/>
    </location>
</feature>
<keyword evidence="1" id="KW-0812">Transmembrane</keyword>
<keyword evidence="1" id="KW-1133">Transmembrane helix</keyword>
<dbReference type="NCBIfam" id="TIGR02206">
    <property type="entry name" value="intg_mem_TP0381"/>
    <property type="match status" value="1"/>
</dbReference>
<dbReference type="RefSeq" id="WP_281834987.1">
    <property type="nucleotide sequence ID" value="NZ_BSDY01000006.1"/>
</dbReference>
<evidence type="ECO:0000313" key="3">
    <source>
        <dbReference type="Proteomes" id="UP001144471"/>
    </source>
</evidence>
<keyword evidence="3" id="KW-1185">Reference proteome</keyword>
<protein>
    <submittedName>
        <fullName evidence="2">Membrane protein</fullName>
    </submittedName>
</protein>
<sequence>MDTFELFSMEHFLNLGGYLVTTLLLALLSAFCYKKTTLARVSALLIAGVKIAETVYRYVYFKEPLVEMLPLHLCNLTFITAVLTMAFKSYFFFELTYFWTIGAFFALLTPEVKLSFPNFWNISFFSTHYYLFYTVIFCISFWKFKPTKNSLLKAIIYLNIIFVFVFILNTNLGTNYMYINYKPDFNSPIDYLGPWPYYILSFEGIGIALFMLAYLPFRKKKPHFSTRF</sequence>
<organism evidence="2 3">
    <name type="scientific">Propionigenium maris DSM 9537</name>
    <dbReference type="NCBI Taxonomy" id="1123000"/>
    <lineage>
        <taxon>Bacteria</taxon>
        <taxon>Fusobacteriati</taxon>
        <taxon>Fusobacteriota</taxon>
        <taxon>Fusobacteriia</taxon>
        <taxon>Fusobacteriales</taxon>
        <taxon>Fusobacteriaceae</taxon>
        <taxon>Propionigenium</taxon>
    </lineage>
</organism>
<gene>
    <name evidence="2" type="ORF">PM10SUCC1_16020</name>
</gene>
<feature type="transmembrane region" description="Helical" evidence="1">
    <location>
        <begin position="12"/>
        <end position="31"/>
    </location>
</feature>
<dbReference type="Proteomes" id="UP001144471">
    <property type="component" value="Unassembled WGS sequence"/>
</dbReference>
<dbReference type="EMBL" id="BSDY01000006">
    <property type="protein sequence ID" value="GLI56088.1"/>
    <property type="molecule type" value="Genomic_DNA"/>
</dbReference>
<dbReference type="Pfam" id="PF14808">
    <property type="entry name" value="TMEM164"/>
    <property type="match status" value="1"/>
</dbReference>
<proteinExistence type="predicted"/>
<evidence type="ECO:0000313" key="2">
    <source>
        <dbReference type="EMBL" id="GLI56088.1"/>
    </source>
</evidence>
<dbReference type="InterPro" id="IPR011737">
    <property type="entry name" value="CHP02206_TP0381"/>
</dbReference>
<feature type="transmembrane region" description="Helical" evidence="1">
    <location>
        <begin position="120"/>
        <end position="142"/>
    </location>
</feature>
<accession>A0A9W6LN12</accession>
<name>A0A9W6LN12_9FUSO</name>
<dbReference type="AlphaFoldDB" id="A0A9W6LN12"/>
<comment type="caution">
    <text evidence="2">The sequence shown here is derived from an EMBL/GenBank/DDBJ whole genome shotgun (WGS) entry which is preliminary data.</text>
</comment>
<feature type="transmembrane region" description="Helical" evidence="1">
    <location>
        <begin position="154"/>
        <end position="177"/>
    </location>
</feature>
<keyword evidence="1" id="KW-0472">Membrane</keyword>
<reference evidence="2" key="1">
    <citation type="submission" date="2022-12" db="EMBL/GenBank/DDBJ databases">
        <title>Reference genome sequencing for broad-spectrum identification of bacterial and archaeal isolates by mass spectrometry.</title>
        <authorList>
            <person name="Sekiguchi Y."/>
            <person name="Tourlousse D.M."/>
        </authorList>
    </citation>
    <scope>NUCLEOTIDE SEQUENCE</scope>
    <source>
        <strain evidence="2">10succ1</strain>
    </source>
</reference>
<evidence type="ECO:0000256" key="1">
    <source>
        <dbReference type="SAM" id="Phobius"/>
    </source>
</evidence>